<keyword evidence="1" id="KW-0732">Signal</keyword>
<organism evidence="2 3">
    <name type="scientific">Symbiodinium pilosum</name>
    <name type="common">Dinoflagellate</name>
    <dbReference type="NCBI Taxonomy" id="2952"/>
    <lineage>
        <taxon>Eukaryota</taxon>
        <taxon>Sar</taxon>
        <taxon>Alveolata</taxon>
        <taxon>Dinophyceae</taxon>
        <taxon>Suessiales</taxon>
        <taxon>Symbiodiniaceae</taxon>
        <taxon>Symbiodinium</taxon>
    </lineage>
</organism>
<feature type="signal peptide" evidence="1">
    <location>
        <begin position="1"/>
        <end position="19"/>
    </location>
</feature>
<reference evidence="2" key="1">
    <citation type="submission" date="2021-02" db="EMBL/GenBank/DDBJ databases">
        <authorList>
            <person name="Dougan E. K."/>
            <person name="Rhodes N."/>
            <person name="Thang M."/>
            <person name="Chan C."/>
        </authorList>
    </citation>
    <scope>NUCLEOTIDE SEQUENCE</scope>
</reference>
<protein>
    <submittedName>
        <fullName evidence="2">Tmem145 protein</fullName>
    </submittedName>
</protein>
<proteinExistence type="predicted"/>
<dbReference type="EMBL" id="CAJNIZ010019646">
    <property type="protein sequence ID" value="CAE7428942.1"/>
    <property type="molecule type" value="Genomic_DNA"/>
</dbReference>
<dbReference type="AlphaFoldDB" id="A0A812R992"/>
<comment type="caution">
    <text evidence="2">The sequence shown here is derived from an EMBL/GenBank/DDBJ whole genome shotgun (WGS) entry which is preliminary data.</text>
</comment>
<sequence>MSGKTVIVAGLALLAGAVASPGSFRGGREAREARAVALEEIQSSLQEALEAVLSLDGGKRSARIEARVWQTFQALPKNDVGRLAPRAVRYLVHSYFMKEHGWLIQGLDPHANQAEVSEVHEVSILQDKAPALVESLLEARRSNHGLALNDVVAMIGALERLIFDESLALLQASYTFNGFSTSDAIAQRSAHDVLTSYLLLFQLGSKANLTDARLHQALKSRLSQREDGGLNPAWALQILV</sequence>
<keyword evidence="3" id="KW-1185">Reference proteome</keyword>
<accession>A0A812R992</accession>
<feature type="chain" id="PRO_5032915612" evidence="1">
    <location>
        <begin position="20"/>
        <end position="240"/>
    </location>
</feature>
<evidence type="ECO:0000256" key="1">
    <source>
        <dbReference type="SAM" id="SignalP"/>
    </source>
</evidence>
<evidence type="ECO:0000313" key="2">
    <source>
        <dbReference type="EMBL" id="CAE7428942.1"/>
    </source>
</evidence>
<name>A0A812R992_SYMPI</name>
<dbReference type="Proteomes" id="UP000649617">
    <property type="component" value="Unassembled WGS sequence"/>
</dbReference>
<evidence type="ECO:0000313" key="3">
    <source>
        <dbReference type="Proteomes" id="UP000649617"/>
    </source>
</evidence>
<gene>
    <name evidence="2" type="primary">tmem145</name>
    <name evidence="2" type="ORF">SPIL2461_LOCUS10502</name>
</gene>